<dbReference type="RefSeq" id="WP_212933721.1">
    <property type="nucleotide sequence ID" value="NZ_BORC01000003.1"/>
</dbReference>
<sequence length="325" mass="38172">MKRTLYSFCIKGDVNAVYDYLQNINSNKETEKLKQKYYNRFYSGKPIFRYKTKDTWIKSVIKTYNEYFIFVLTNKKSRVEAEESLRENLLKLLLNYNGAKDIDSIEARLAQEFKLRGYYFLGGITPPFRGPYIWGKEEIVEYEVNLPDRTKKVKVHFMSDFIMLSWLHFATFGGRSAGGWATNNGLFCVKERYEKILNKPDFTISYLAHEAQHLADYEDYPSLCSRDLEYRAKLVELIYHPLNHKILMKKFIMDADNNRTNPHPYANFIICNNLSQMIFNQNQMSDPKEWAKVDPNTLSCCATELLQKHTDSLNNKGKQQVVSII</sequence>
<dbReference type="EMBL" id="BORC01000003">
    <property type="protein sequence ID" value="GIN62370.1"/>
    <property type="molecule type" value="Genomic_DNA"/>
</dbReference>
<keyword evidence="2" id="KW-1185">Reference proteome</keyword>
<organism evidence="1 2">
    <name type="scientific">Robertmurraya siralis</name>
    <dbReference type="NCBI Taxonomy" id="77777"/>
    <lineage>
        <taxon>Bacteria</taxon>
        <taxon>Bacillati</taxon>
        <taxon>Bacillota</taxon>
        <taxon>Bacilli</taxon>
        <taxon>Bacillales</taxon>
        <taxon>Bacillaceae</taxon>
        <taxon>Robertmurraya</taxon>
    </lineage>
</organism>
<name>A0A919WHZ0_9BACI</name>
<evidence type="ECO:0000313" key="1">
    <source>
        <dbReference type="EMBL" id="GIN62370.1"/>
    </source>
</evidence>
<accession>A0A919WHZ0</accession>
<comment type="caution">
    <text evidence="1">The sequence shown here is derived from an EMBL/GenBank/DDBJ whole genome shotgun (WGS) entry which is preliminary data.</text>
</comment>
<dbReference type="Proteomes" id="UP000682111">
    <property type="component" value="Unassembled WGS sequence"/>
</dbReference>
<protein>
    <submittedName>
        <fullName evidence="1">Uncharacterized protein</fullName>
    </submittedName>
</protein>
<gene>
    <name evidence="1" type="ORF">J27TS8_23630</name>
</gene>
<reference evidence="1" key="1">
    <citation type="submission" date="2021-03" db="EMBL/GenBank/DDBJ databases">
        <title>Antimicrobial resistance genes in bacteria isolated from Japanese honey, and their potential for conferring macrolide and lincosamide resistance in the American foulbrood pathogen Paenibacillus larvae.</title>
        <authorList>
            <person name="Okamoto M."/>
            <person name="Kumagai M."/>
            <person name="Kanamori H."/>
            <person name="Takamatsu D."/>
        </authorList>
    </citation>
    <scope>NUCLEOTIDE SEQUENCE</scope>
    <source>
        <strain evidence="1">J27TS8</strain>
    </source>
</reference>
<dbReference type="AlphaFoldDB" id="A0A919WHZ0"/>
<evidence type="ECO:0000313" key="2">
    <source>
        <dbReference type="Proteomes" id="UP000682111"/>
    </source>
</evidence>
<proteinExistence type="predicted"/>